<dbReference type="InterPro" id="IPR004107">
    <property type="entry name" value="Integrase_SAM-like_N"/>
</dbReference>
<comment type="similarity">
    <text evidence="1">Belongs to the 'phage' integrase family.</text>
</comment>
<evidence type="ECO:0000256" key="4">
    <source>
        <dbReference type="ARBA" id="ARBA00023172"/>
    </source>
</evidence>
<dbReference type="PANTHER" id="PTHR30349:SF64">
    <property type="entry name" value="PROPHAGE INTEGRASE INTD-RELATED"/>
    <property type="match status" value="1"/>
</dbReference>
<accession>A0A4R6UVY3</accession>
<dbReference type="CDD" id="cd01189">
    <property type="entry name" value="INT_ICEBs1_C_like"/>
    <property type="match status" value="1"/>
</dbReference>
<dbReference type="InterPro" id="IPR050090">
    <property type="entry name" value="Tyrosine_recombinase_XerCD"/>
</dbReference>
<dbReference type="Gene3D" id="1.10.150.130">
    <property type="match status" value="1"/>
</dbReference>
<dbReference type="PROSITE" id="PS51898">
    <property type="entry name" value="TYR_RECOMBINASE"/>
    <property type="match status" value="1"/>
</dbReference>
<dbReference type="Pfam" id="PF26003">
    <property type="entry name" value="Integrase_N_phage"/>
    <property type="match status" value="1"/>
</dbReference>
<dbReference type="PROSITE" id="PS51900">
    <property type="entry name" value="CB"/>
    <property type="match status" value="1"/>
</dbReference>
<proteinExistence type="inferred from homology"/>
<dbReference type="Pfam" id="PF14659">
    <property type="entry name" value="Phage_int_SAM_3"/>
    <property type="match status" value="1"/>
</dbReference>
<dbReference type="InterPro" id="IPR002104">
    <property type="entry name" value="Integrase_catalytic"/>
</dbReference>
<feature type="region of interest" description="Disordered" evidence="6">
    <location>
        <begin position="354"/>
        <end position="388"/>
    </location>
</feature>
<evidence type="ECO:0000256" key="6">
    <source>
        <dbReference type="SAM" id="MobiDB-lite"/>
    </source>
</evidence>
<evidence type="ECO:0000256" key="5">
    <source>
        <dbReference type="PROSITE-ProRule" id="PRU01248"/>
    </source>
</evidence>
<keyword evidence="3 5" id="KW-0238">DNA-binding</keyword>
<dbReference type="SUPFAM" id="SSF56349">
    <property type="entry name" value="DNA breaking-rejoining enzymes"/>
    <property type="match status" value="1"/>
</dbReference>
<dbReference type="Gene3D" id="1.10.443.10">
    <property type="entry name" value="Intergrase catalytic core"/>
    <property type="match status" value="1"/>
</dbReference>
<evidence type="ECO:0000259" key="7">
    <source>
        <dbReference type="PROSITE" id="PS51898"/>
    </source>
</evidence>
<dbReference type="InterPro" id="IPR010998">
    <property type="entry name" value="Integrase_recombinase_N"/>
</dbReference>
<dbReference type="OrthoDB" id="1822491at2"/>
<feature type="region of interest" description="Disordered" evidence="6">
    <location>
        <begin position="1"/>
        <end position="33"/>
    </location>
</feature>
<evidence type="ECO:0000256" key="1">
    <source>
        <dbReference type="ARBA" id="ARBA00008857"/>
    </source>
</evidence>
<evidence type="ECO:0000313" key="10">
    <source>
        <dbReference type="Proteomes" id="UP000295281"/>
    </source>
</evidence>
<evidence type="ECO:0000256" key="3">
    <source>
        <dbReference type="ARBA" id="ARBA00023125"/>
    </source>
</evidence>
<dbReference type="InterPro" id="IPR044068">
    <property type="entry name" value="CB"/>
</dbReference>
<dbReference type="GO" id="GO:0015074">
    <property type="term" value="P:DNA integration"/>
    <property type="evidence" value="ECO:0007669"/>
    <property type="project" value="UniProtKB-KW"/>
</dbReference>
<reference evidence="9 10" key="1">
    <citation type="submission" date="2019-03" db="EMBL/GenBank/DDBJ databases">
        <title>Genomic Encyclopedia of Type Strains, Phase IV (KMG-IV): sequencing the most valuable type-strain genomes for metagenomic binning, comparative biology and taxonomic classification.</title>
        <authorList>
            <person name="Goeker M."/>
        </authorList>
    </citation>
    <scope>NUCLEOTIDE SEQUENCE [LARGE SCALE GENOMIC DNA]</scope>
    <source>
        <strain evidence="9 10">DSM 46770</strain>
    </source>
</reference>
<evidence type="ECO:0000259" key="8">
    <source>
        <dbReference type="PROSITE" id="PS51900"/>
    </source>
</evidence>
<dbReference type="PANTHER" id="PTHR30349">
    <property type="entry name" value="PHAGE INTEGRASE-RELATED"/>
    <property type="match status" value="1"/>
</dbReference>
<dbReference type="GO" id="GO:0006310">
    <property type="term" value="P:DNA recombination"/>
    <property type="evidence" value="ECO:0007669"/>
    <property type="project" value="UniProtKB-KW"/>
</dbReference>
<dbReference type="InterPro" id="IPR058717">
    <property type="entry name" value="Phage_L5_Integrase_N"/>
</dbReference>
<evidence type="ECO:0000256" key="2">
    <source>
        <dbReference type="ARBA" id="ARBA00022908"/>
    </source>
</evidence>
<comment type="caution">
    <text evidence="9">The sequence shown here is derived from an EMBL/GenBank/DDBJ whole genome shotgun (WGS) entry which is preliminary data.</text>
</comment>
<feature type="domain" description="Core-binding (CB)" evidence="8">
    <location>
        <begin position="66"/>
        <end position="148"/>
    </location>
</feature>
<keyword evidence="10" id="KW-1185">Reference proteome</keyword>
<dbReference type="EMBL" id="SNYN01000011">
    <property type="protein sequence ID" value="TDQ51510.1"/>
    <property type="molecule type" value="Genomic_DNA"/>
</dbReference>
<protein>
    <submittedName>
        <fullName evidence="9">Site-specific recombinase XerC</fullName>
    </submittedName>
</protein>
<dbReference type="RefSeq" id="WP_133742171.1">
    <property type="nucleotide sequence ID" value="NZ_SNYN01000011.1"/>
</dbReference>
<dbReference type="InterPro" id="IPR011010">
    <property type="entry name" value="DNA_brk_join_enz"/>
</dbReference>
<keyword evidence="2" id="KW-0229">DNA integration</keyword>
<sequence>MSKKRRFGRVRKLPSGRYQARYPGPDGKDRPAPHTFARKTDADRWLSLKEAEIVKGEWIAPDAAKVTVGDWGARWIDSVASGLKPKTVALYRGLMRSLVLPRFGTMMVADVRPITVAEWMTSMKKRGLSASRIRHAYLLLSQIMRSAVENDMIAVSPCRGVKLPRLPQTDPRILTVKEADRLVSVARRPHDLIIQLLAYGGLRIGEAFALRRFNIDLVKGWMTVTQSLTEISGRHAFDTPKSHQKRTVGLPAFVVARLREHLDGMTDNAPDALLFLSSRKKPFHYNSWRRAYFDPAVRSAELTGVTPHDLRASHASWVADRHGVLAAARRLGHSNASVTTRHYARALDGRDADVAASFDDQRAQPNDGEGKRAHNGHGTDESGSDDEP</sequence>
<dbReference type="Proteomes" id="UP000295281">
    <property type="component" value="Unassembled WGS sequence"/>
</dbReference>
<dbReference type="GO" id="GO:0003677">
    <property type="term" value="F:DNA binding"/>
    <property type="evidence" value="ECO:0007669"/>
    <property type="project" value="UniProtKB-UniRule"/>
</dbReference>
<feature type="compositionally biased region" description="Basic residues" evidence="6">
    <location>
        <begin position="1"/>
        <end position="14"/>
    </location>
</feature>
<dbReference type="AlphaFoldDB" id="A0A4R6UVY3"/>
<keyword evidence="4" id="KW-0233">DNA recombination</keyword>
<feature type="compositionally biased region" description="Basic and acidic residues" evidence="6">
    <location>
        <begin position="368"/>
        <end position="380"/>
    </location>
</feature>
<gene>
    <name evidence="9" type="ORF">EV190_111118</name>
</gene>
<dbReference type="InterPro" id="IPR013762">
    <property type="entry name" value="Integrase-like_cat_sf"/>
</dbReference>
<organism evidence="9 10">
    <name type="scientific">Actinorugispora endophytica</name>
    <dbReference type="NCBI Taxonomy" id="1605990"/>
    <lineage>
        <taxon>Bacteria</taxon>
        <taxon>Bacillati</taxon>
        <taxon>Actinomycetota</taxon>
        <taxon>Actinomycetes</taxon>
        <taxon>Streptosporangiales</taxon>
        <taxon>Nocardiopsidaceae</taxon>
        <taxon>Actinorugispora</taxon>
    </lineage>
</organism>
<name>A0A4R6UVY3_9ACTN</name>
<dbReference type="Pfam" id="PF00589">
    <property type="entry name" value="Phage_integrase"/>
    <property type="match status" value="1"/>
</dbReference>
<feature type="domain" description="Tyr recombinase" evidence="7">
    <location>
        <begin position="169"/>
        <end position="356"/>
    </location>
</feature>
<evidence type="ECO:0000313" key="9">
    <source>
        <dbReference type="EMBL" id="TDQ51510.1"/>
    </source>
</evidence>